<protein>
    <submittedName>
        <fullName evidence="1">Uncharacterized protein</fullName>
    </submittedName>
</protein>
<reference evidence="1" key="1">
    <citation type="submission" date="2020-11" db="EMBL/GenBank/DDBJ databases">
        <authorList>
            <person name="Konstantinou D."/>
            <person name="Gkelis S."/>
            <person name="Popin R."/>
            <person name="Fewer D."/>
            <person name="Sivonen K."/>
        </authorList>
    </citation>
    <scope>NUCLEOTIDE SEQUENCE</scope>
    <source>
        <strain evidence="1">TAU-MAC 1115</strain>
    </source>
</reference>
<gene>
    <name evidence="1" type="ORF">IXB50_03225</name>
</gene>
<dbReference type="EMBL" id="JADOES010000004">
    <property type="protein sequence ID" value="MBT9314430.1"/>
    <property type="molecule type" value="Genomic_DNA"/>
</dbReference>
<organism evidence="1 2">
    <name type="scientific">Leptothoe spongobia TAU-MAC 1115</name>
    <dbReference type="NCBI Taxonomy" id="1967444"/>
    <lineage>
        <taxon>Bacteria</taxon>
        <taxon>Bacillati</taxon>
        <taxon>Cyanobacteriota</taxon>
        <taxon>Cyanophyceae</taxon>
        <taxon>Nodosilineales</taxon>
        <taxon>Cymatolegaceae</taxon>
        <taxon>Leptothoe</taxon>
        <taxon>Leptothoe spongobia</taxon>
    </lineage>
</organism>
<proteinExistence type="predicted"/>
<keyword evidence="2" id="KW-1185">Reference proteome</keyword>
<dbReference type="Proteomes" id="UP000717364">
    <property type="component" value="Unassembled WGS sequence"/>
</dbReference>
<name>A0A947DC59_9CYAN</name>
<reference evidence="1" key="2">
    <citation type="journal article" date="2021" name="Mar. Drugs">
        <title>Genome Reduction and Secondary Metabolism of the Marine Sponge-Associated Cyanobacterium Leptothoe.</title>
        <authorList>
            <person name="Konstantinou D."/>
            <person name="Popin R.V."/>
            <person name="Fewer D.P."/>
            <person name="Sivonen K."/>
            <person name="Gkelis S."/>
        </authorList>
    </citation>
    <scope>NUCLEOTIDE SEQUENCE</scope>
    <source>
        <strain evidence="1">TAU-MAC 1115</strain>
    </source>
</reference>
<sequence>MLKVKTVKAKVPWVGEVEFETVQSARNAAWKLYVEMRTRIVTQQLDDDQGLLREALDSLYALFGLTRGILKDAGPDVGASPKKSVGDIAITFLNEGIRPFTATWHPKLRAWEAKCPEGRSAKEHEDQWPEASQMRQELRQLNQELTKFANALARIAGVPLLSTETQAQD</sequence>
<dbReference type="AlphaFoldDB" id="A0A947DC59"/>
<evidence type="ECO:0000313" key="2">
    <source>
        <dbReference type="Proteomes" id="UP000717364"/>
    </source>
</evidence>
<evidence type="ECO:0000313" key="1">
    <source>
        <dbReference type="EMBL" id="MBT9314430.1"/>
    </source>
</evidence>
<accession>A0A947DC59</accession>
<comment type="caution">
    <text evidence="1">The sequence shown here is derived from an EMBL/GenBank/DDBJ whole genome shotgun (WGS) entry which is preliminary data.</text>
</comment>